<dbReference type="InterPro" id="IPR036291">
    <property type="entry name" value="NAD(P)-bd_dom_sf"/>
</dbReference>
<comment type="similarity">
    <text evidence="1 4">Belongs to the short-chain dehydrogenases/reductases (SDR) family.</text>
</comment>
<evidence type="ECO:0008006" key="7">
    <source>
        <dbReference type="Google" id="ProtNLM"/>
    </source>
</evidence>
<name>A0ABR3GLM7_9PEZI</name>
<evidence type="ECO:0000256" key="2">
    <source>
        <dbReference type="ARBA" id="ARBA00022857"/>
    </source>
</evidence>
<protein>
    <recommendedName>
        <fullName evidence="7">NAD(P)-binding protein</fullName>
    </recommendedName>
</protein>
<sequence length="271" mass="28841">MSSTLEASSLFSTKGLVAVVTGGGTGIGLMIATALEYNGAERVYIVGRRKDVLENAAKEHSKYGKIIPLVGEVTSKESLESIVAHIKSEVGYINLLINNAGIAGKSLHNGTPLPAPFMSKPGAEDYKSVEDVQAYLWKDTMEDWDEVFRVNTTGAWFTSVAFLGLLAEGNRRKVVEQSSQIVTIVSIGAFARSLAVSYVYNASKAAMTHVGKMMATNLAQFNIRSNMIAPGRNDEDMAGAILYLASKAGAYCTGSVVISDGGRLSIAPATY</sequence>
<dbReference type="PRINTS" id="PR00080">
    <property type="entry name" value="SDRFAMILY"/>
</dbReference>
<accession>A0ABR3GLM7</accession>
<dbReference type="CDD" id="cd05233">
    <property type="entry name" value="SDR_c"/>
    <property type="match status" value="1"/>
</dbReference>
<keyword evidence="6" id="KW-1185">Reference proteome</keyword>
<evidence type="ECO:0000256" key="4">
    <source>
        <dbReference type="RuleBase" id="RU000363"/>
    </source>
</evidence>
<dbReference type="EMBL" id="JBBBZM010000043">
    <property type="protein sequence ID" value="KAL0636815.1"/>
    <property type="molecule type" value="Genomic_DNA"/>
</dbReference>
<organism evidence="5 6">
    <name type="scientific">Discina gigas</name>
    <dbReference type="NCBI Taxonomy" id="1032678"/>
    <lineage>
        <taxon>Eukaryota</taxon>
        <taxon>Fungi</taxon>
        <taxon>Dikarya</taxon>
        <taxon>Ascomycota</taxon>
        <taxon>Pezizomycotina</taxon>
        <taxon>Pezizomycetes</taxon>
        <taxon>Pezizales</taxon>
        <taxon>Discinaceae</taxon>
        <taxon>Discina</taxon>
    </lineage>
</organism>
<dbReference type="PANTHER" id="PTHR43618:SF18">
    <property type="entry name" value="SHORT CHAIN DEHYDROGENASE_REDUCTASE FAMILY (AFU_ORTHOLOGUE AFUA_5G12480)"/>
    <property type="match status" value="1"/>
</dbReference>
<reference evidence="5 6" key="1">
    <citation type="submission" date="2024-02" db="EMBL/GenBank/DDBJ databases">
        <title>Discinaceae phylogenomics.</title>
        <authorList>
            <person name="Dirks A.C."/>
            <person name="James T.Y."/>
        </authorList>
    </citation>
    <scope>NUCLEOTIDE SEQUENCE [LARGE SCALE GENOMIC DNA]</scope>
    <source>
        <strain evidence="5 6">ACD0624</strain>
    </source>
</reference>
<keyword evidence="2" id="KW-0521">NADP</keyword>
<evidence type="ECO:0000256" key="1">
    <source>
        <dbReference type="ARBA" id="ARBA00006484"/>
    </source>
</evidence>
<dbReference type="PROSITE" id="PS00061">
    <property type="entry name" value="ADH_SHORT"/>
    <property type="match status" value="1"/>
</dbReference>
<evidence type="ECO:0000313" key="6">
    <source>
        <dbReference type="Proteomes" id="UP001447188"/>
    </source>
</evidence>
<proteinExistence type="inferred from homology"/>
<keyword evidence="3" id="KW-0560">Oxidoreductase</keyword>
<dbReference type="InterPro" id="IPR052178">
    <property type="entry name" value="Sec_Metab_Biosynth_SDR"/>
</dbReference>
<comment type="caution">
    <text evidence="5">The sequence shown here is derived from an EMBL/GenBank/DDBJ whole genome shotgun (WGS) entry which is preliminary data.</text>
</comment>
<dbReference type="InterPro" id="IPR002347">
    <property type="entry name" value="SDR_fam"/>
</dbReference>
<dbReference type="InterPro" id="IPR020904">
    <property type="entry name" value="Sc_DH/Rdtase_CS"/>
</dbReference>
<dbReference type="Proteomes" id="UP001447188">
    <property type="component" value="Unassembled WGS sequence"/>
</dbReference>
<dbReference type="PRINTS" id="PR00081">
    <property type="entry name" value="GDHRDH"/>
</dbReference>
<dbReference type="SUPFAM" id="SSF51735">
    <property type="entry name" value="NAD(P)-binding Rossmann-fold domains"/>
    <property type="match status" value="1"/>
</dbReference>
<dbReference type="Pfam" id="PF00106">
    <property type="entry name" value="adh_short"/>
    <property type="match status" value="2"/>
</dbReference>
<evidence type="ECO:0000313" key="5">
    <source>
        <dbReference type="EMBL" id="KAL0636815.1"/>
    </source>
</evidence>
<gene>
    <name evidence="5" type="ORF">Q9L58_004173</name>
</gene>
<evidence type="ECO:0000256" key="3">
    <source>
        <dbReference type="ARBA" id="ARBA00023002"/>
    </source>
</evidence>
<dbReference type="Gene3D" id="3.40.50.720">
    <property type="entry name" value="NAD(P)-binding Rossmann-like Domain"/>
    <property type="match status" value="1"/>
</dbReference>
<dbReference type="PANTHER" id="PTHR43618">
    <property type="entry name" value="7-ALPHA-HYDROXYSTEROID DEHYDROGENASE"/>
    <property type="match status" value="1"/>
</dbReference>